<name>A0A9N8WJR2_9GLOM</name>
<evidence type="ECO:0000313" key="2">
    <source>
        <dbReference type="Proteomes" id="UP000789396"/>
    </source>
</evidence>
<protein>
    <submittedName>
        <fullName evidence="1">8169_t:CDS:1</fullName>
    </submittedName>
</protein>
<dbReference type="EMBL" id="CAJVPZ010001413">
    <property type="protein sequence ID" value="CAG8491921.1"/>
    <property type="molecule type" value="Genomic_DNA"/>
</dbReference>
<proteinExistence type="predicted"/>
<evidence type="ECO:0000313" key="1">
    <source>
        <dbReference type="EMBL" id="CAG8491921.1"/>
    </source>
</evidence>
<comment type="caution">
    <text evidence="1">The sequence shown here is derived from an EMBL/GenBank/DDBJ whole genome shotgun (WGS) entry which is preliminary data.</text>
</comment>
<dbReference type="Proteomes" id="UP000789396">
    <property type="component" value="Unassembled WGS sequence"/>
</dbReference>
<reference evidence="1" key="1">
    <citation type="submission" date="2021-06" db="EMBL/GenBank/DDBJ databases">
        <authorList>
            <person name="Kallberg Y."/>
            <person name="Tangrot J."/>
            <person name="Rosling A."/>
        </authorList>
    </citation>
    <scope>NUCLEOTIDE SEQUENCE</scope>
    <source>
        <strain evidence="1">IN212</strain>
    </source>
</reference>
<sequence length="46" mass="5081">MSTSITQDSDGVTIYEDEPSMLLLLLLTITTNFQNVASSMTMKHTT</sequence>
<gene>
    <name evidence="1" type="ORF">RFULGI_LOCUS2023</name>
</gene>
<accession>A0A9N8WJR2</accession>
<dbReference type="AlphaFoldDB" id="A0A9N8WJR2"/>
<organism evidence="1 2">
    <name type="scientific">Racocetra fulgida</name>
    <dbReference type="NCBI Taxonomy" id="60492"/>
    <lineage>
        <taxon>Eukaryota</taxon>
        <taxon>Fungi</taxon>
        <taxon>Fungi incertae sedis</taxon>
        <taxon>Mucoromycota</taxon>
        <taxon>Glomeromycotina</taxon>
        <taxon>Glomeromycetes</taxon>
        <taxon>Diversisporales</taxon>
        <taxon>Gigasporaceae</taxon>
        <taxon>Racocetra</taxon>
    </lineage>
</organism>
<keyword evidence="2" id="KW-1185">Reference proteome</keyword>